<keyword evidence="2" id="KW-1185">Reference proteome</keyword>
<feature type="non-terminal residue" evidence="1">
    <location>
        <position position="531"/>
    </location>
</feature>
<dbReference type="AlphaFoldDB" id="A0A3E2GZD3"/>
<dbReference type="OrthoDB" id="39175at2759"/>
<dbReference type="Proteomes" id="UP000258309">
    <property type="component" value="Unassembled WGS sequence"/>
</dbReference>
<dbReference type="EMBL" id="NCSJ02000257">
    <property type="protein sequence ID" value="RFU26520.1"/>
    <property type="molecule type" value="Genomic_DNA"/>
</dbReference>
<dbReference type="OMA" id="QDDASIW"/>
<organism evidence="1 2">
    <name type="scientific">Scytalidium lignicola</name>
    <name type="common">Hyphomycete</name>
    <dbReference type="NCBI Taxonomy" id="5539"/>
    <lineage>
        <taxon>Eukaryota</taxon>
        <taxon>Fungi</taxon>
        <taxon>Dikarya</taxon>
        <taxon>Ascomycota</taxon>
        <taxon>Pezizomycotina</taxon>
        <taxon>Leotiomycetes</taxon>
        <taxon>Leotiomycetes incertae sedis</taxon>
        <taxon>Scytalidium</taxon>
    </lineage>
</organism>
<sequence length="531" mass="59982">MDQREEAVKATKACLKCRRLKAAAPRDNSSPNFANGDWIQQNRSFQAVLNRLDAIESFLAFNVPPSPEITHDINFKYNENSQDPSLLGIWQALAQLRKNPRPVQNNKIWSQDIVRQLWLDFHKSMPGLHFLPQKQTFSVPTPLLLASMLYLSSLHHSSPEYATLSPDYFTVMCAAIAELAFPQPITVDSPKPTALTSEENAFQDILGIILAALTCEASTTTTGVWISIAYRLMLESCPKGMDERSRQWQGLFAGLQIIDLEHASLHMSCPILPLHAPLARLHTSPEDDVNSLSQMMHTGLTHFTGRGLPTIWSCFSPSAEEPILSSSFTPIDAAVIRDWASQLDRWLARFNTRSRRSETDPKLIFRQYILHRLLVLSIYHPARGFNLFSTSTTSRERRELLVSARAALKMQMDDKSIWANWDFVMITWAALLVLQGIEGGVGEDDDLPMVQDLLNTLRATHEPPSGLRNQLANKLEATFQNIHTPPAAVSPEQRQPNITDDLSWSIFDDVSLQFLYQPQWPIEQPLQQPLQ</sequence>
<feature type="non-terminal residue" evidence="1">
    <location>
        <position position="1"/>
    </location>
</feature>
<name>A0A3E2GZD3_SCYLI</name>
<dbReference type="CDD" id="cd12148">
    <property type="entry name" value="fungal_TF_MHR"/>
    <property type="match status" value="1"/>
</dbReference>
<protein>
    <recommendedName>
        <fullName evidence="3">Transcription factor domain-containing protein</fullName>
    </recommendedName>
</protein>
<evidence type="ECO:0008006" key="3">
    <source>
        <dbReference type="Google" id="ProtNLM"/>
    </source>
</evidence>
<comment type="caution">
    <text evidence="1">The sequence shown here is derived from an EMBL/GenBank/DDBJ whole genome shotgun (WGS) entry which is preliminary data.</text>
</comment>
<gene>
    <name evidence="1" type="ORF">B7463_g9817</name>
</gene>
<evidence type="ECO:0000313" key="2">
    <source>
        <dbReference type="Proteomes" id="UP000258309"/>
    </source>
</evidence>
<proteinExistence type="predicted"/>
<reference evidence="1 2" key="1">
    <citation type="submission" date="2018-05" db="EMBL/GenBank/DDBJ databases">
        <title>Draft genome sequence of Scytalidium lignicola DSM 105466, a ubiquitous saprotrophic fungus.</title>
        <authorList>
            <person name="Buettner E."/>
            <person name="Gebauer A.M."/>
            <person name="Hofrichter M."/>
            <person name="Liers C."/>
            <person name="Kellner H."/>
        </authorList>
    </citation>
    <scope>NUCLEOTIDE SEQUENCE [LARGE SCALE GENOMIC DNA]</scope>
    <source>
        <strain evidence="1 2">DSM 105466</strain>
    </source>
</reference>
<evidence type="ECO:0000313" key="1">
    <source>
        <dbReference type="EMBL" id="RFU26520.1"/>
    </source>
</evidence>
<accession>A0A3E2GZD3</accession>